<name>A0ABQ3IFB4_9PSEU</name>
<feature type="domain" description="HTH cro/C1-type" evidence="1">
    <location>
        <begin position="2"/>
        <end position="57"/>
    </location>
</feature>
<gene>
    <name evidence="2" type="ORF">GCM10017786_04800</name>
</gene>
<dbReference type="Proteomes" id="UP000605897">
    <property type="component" value="Unassembled WGS sequence"/>
</dbReference>
<keyword evidence="3" id="KW-1185">Reference proteome</keyword>
<evidence type="ECO:0000313" key="3">
    <source>
        <dbReference type="Proteomes" id="UP000605897"/>
    </source>
</evidence>
<accession>A0ABQ3IFB4</accession>
<organism evidence="2 3">
    <name type="scientific">Amycolatopsis deserti</name>
    <dbReference type="NCBI Taxonomy" id="185696"/>
    <lineage>
        <taxon>Bacteria</taxon>
        <taxon>Bacillati</taxon>
        <taxon>Actinomycetota</taxon>
        <taxon>Actinomycetes</taxon>
        <taxon>Pseudonocardiales</taxon>
        <taxon>Pseudonocardiaceae</taxon>
        <taxon>Amycolatopsis</taxon>
    </lineage>
</organism>
<dbReference type="Pfam" id="PF13560">
    <property type="entry name" value="HTH_31"/>
    <property type="match status" value="1"/>
</dbReference>
<comment type="caution">
    <text evidence="2">The sequence shown here is derived from an EMBL/GenBank/DDBJ whole genome shotgun (WGS) entry which is preliminary data.</text>
</comment>
<dbReference type="SUPFAM" id="SSF47413">
    <property type="entry name" value="lambda repressor-like DNA-binding domains"/>
    <property type="match status" value="1"/>
</dbReference>
<dbReference type="InterPro" id="IPR001387">
    <property type="entry name" value="Cro/C1-type_HTH"/>
</dbReference>
<dbReference type="SMART" id="SM00530">
    <property type="entry name" value="HTH_XRE"/>
    <property type="match status" value="1"/>
</dbReference>
<reference evidence="3" key="1">
    <citation type="journal article" date="2019" name="Int. J. Syst. Evol. Microbiol.">
        <title>The Global Catalogue of Microorganisms (GCM) 10K type strain sequencing project: providing services to taxonomists for standard genome sequencing and annotation.</title>
        <authorList>
            <consortium name="The Broad Institute Genomics Platform"/>
            <consortium name="The Broad Institute Genome Sequencing Center for Infectious Disease"/>
            <person name="Wu L."/>
            <person name="Ma J."/>
        </authorList>
    </citation>
    <scope>NUCLEOTIDE SEQUENCE [LARGE SCALE GENOMIC DNA]</scope>
    <source>
        <strain evidence="3">CGMCC 4.7677</strain>
    </source>
</reference>
<dbReference type="InterPro" id="IPR010982">
    <property type="entry name" value="Lambda_DNA-bd_dom_sf"/>
</dbReference>
<evidence type="ECO:0000259" key="1">
    <source>
        <dbReference type="PROSITE" id="PS50943"/>
    </source>
</evidence>
<dbReference type="Gene3D" id="1.10.260.40">
    <property type="entry name" value="lambda repressor-like DNA-binding domains"/>
    <property type="match status" value="1"/>
</dbReference>
<dbReference type="SUPFAM" id="SSF81301">
    <property type="entry name" value="Nucleotidyltransferase"/>
    <property type="match status" value="1"/>
</dbReference>
<dbReference type="Gene3D" id="3.30.460.10">
    <property type="entry name" value="Beta Polymerase, domain 2"/>
    <property type="match status" value="1"/>
</dbReference>
<proteinExistence type="predicted"/>
<sequence length="149" mass="16029">MLAAARARRRLSQRELARLAGVPQSTVATIEAGRRQPSVAMLERLLHAAGFRLATDLVNTLRPSELLARYHRSAREVLARYPVTRAWLPGSGDRADSGLDLVVAVRPGARAAEVAGLGEELSGVLGCPVTITTRARSPEDAALVFERNP</sequence>
<evidence type="ECO:0000313" key="2">
    <source>
        <dbReference type="EMBL" id="GHE78229.1"/>
    </source>
</evidence>
<dbReference type="InterPro" id="IPR043519">
    <property type="entry name" value="NT_sf"/>
</dbReference>
<dbReference type="EMBL" id="BNAU01000001">
    <property type="protein sequence ID" value="GHE78229.1"/>
    <property type="molecule type" value="Genomic_DNA"/>
</dbReference>
<protein>
    <recommendedName>
        <fullName evidence="1">HTH cro/C1-type domain-containing protein</fullName>
    </recommendedName>
</protein>
<dbReference type="CDD" id="cd00093">
    <property type="entry name" value="HTH_XRE"/>
    <property type="match status" value="1"/>
</dbReference>
<dbReference type="PROSITE" id="PS50943">
    <property type="entry name" value="HTH_CROC1"/>
    <property type="match status" value="1"/>
</dbReference>